<evidence type="ECO:0000256" key="2">
    <source>
        <dbReference type="SAM" id="SignalP"/>
    </source>
</evidence>
<dbReference type="Pfam" id="PF14934">
    <property type="entry name" value="TMEM254"/>
    <property type="match status" value="1"/>
</dbReference>
<feature type="transmembrane region" description="Helical" evidence="1">
    <location>
        <begin position="154"/>
        <end position="173"/>
    </location>
</feature>
<keyword evidence="4" id="KW-1185">Reference proteome</keyword>
<dbReference type="OrthoDB" id="262994at2759"/>
<dbReference type="EMBL" id="BLBS01000026">
    <property type="protein sequence ID" value="GET88337.1"/>
    <property type="molecule type" value="Genomic_DNA"/>
</dbReference>
<comment type="caution">
    <text evidence="3">The sequence shown here is derived from an EMBL/GenBank/DDBJ whole genome shotgun (WGS) entry which is preliminary data.</text>
</comment>
<feature type="signal peptide" evidence="2">
    <location>
        <begin position="1"/>
        <end position="24"/>
    </location>
</feature>
<feature type="transmembrane region" description="Helical" evidence="1">
    <location>
        <begin position="343"/>
        <end position="363"/>
    </location>
</feature>
<proteinExistence type="predicted"/>
<evidence type="ECO:0000313" key="4">
    <source>
        <dbReference type="Proteomes" id="UP000419144"/>
    </source>
</evidence>
<name>A0A640KKW5_LEITA</name>
<protein>
    <submittedName>
        <fullName evidence="3">Uncharacterized protein</fullName>
    </submittedName>
</protein>
<keyword evidence="1" id="KW-1133">Transmembrane helix</keyword>
<feature type="transmembrane region" description="Helical" evidence="1">
    <location>
        <begin position="417"/>
        <end position="442"/>
    </location>
</feature>
<sequence length="512" mass="55635">MKGLAMTVAMLFATLLSGSPTSLSWPSCLPPPRALSLSQKRRSSQWGGGERTCNRIGAECARGERDSERARGGGACFSAPLTCTSRGVPSNCLETAAARGKVLFSLSRAHTGSHRRSSGARFFFSLVDRHLRSSGGRTWTCTADDVEDLAAPDVVVMVVVMVVVGGGGLYRVHMNWDRHADKRKLASLSDSHALAHLQLHHDTSSTVAPSLLLSILLCFFFPITATNTSDFLPCFNARASSIVVGNTSPASLPALSVHASTIDGRRHIGVYDQPQRAHVQRFDTPAPTSIPLYFCKHRPSPLLPAHARKMTSELNKATNGVALAAAAVQSSLKNKRLPYHRPLRSHLLVATAFLLFSCLAFRVEVDTTGKNLVLPEYVRESAMERYMLRRAISAGQVPKEALPFNAFLFFEESVMGALLQAGLFLFRSFSGIQAACVLAWLIHLVELGICFRICWSCNASFLVTLRYMFCTCVGGFTQLSPLIKARDAWVKEQRATAAAASGAAAPKSKKRQ</sequence>
<keyword evidence="1" id="KW-0812">Transmembrane</keyword>
<feature type="chain" id="PRO_5024945250" evidence="2">
    <location>
        <begin position="25"/>
        <end position="512"/>
    </location>
</feature>
<dbReference type="InterPro" id="IPR028110">
    <property type="entry name" value="TMEM254"/>
</dbReference>
<keyword evidence="2" id="KW-0732">Signal</keyword>
<evidence type="ECO:0000256" key="1">
    <source>
        <dbReference type="SAM" id="Phobius"/>
    </source>
</evidence>
<reference evidence="3" key="1">
    <citation type="submission" date="2019-11" db="EMBL/GenBank/DDBJ databases">
        <title>Leishmania tarentolae CDS.</title>
        <authorList>
            <person name="Goto Y."/>
            <person name="Yamagishi J."/>
        </authorList>
    </citation>
    <scope>NUCLEOTIDE SEQUENCE [LARGE SCALE GENOMIC DNA]</scope>
    <source>
        <strain evidence="3">Parrot Tar II</strain>
    </source>
</reference>
<accession>A0A640KKW5</accession>
<keyword evidence="1" id="KW-0472">Membrane</keyword>
<dbReference type="Proteomes" id="UP000419144">
    <property type="component" value="Unassembled WGS sequence"/>
</dbReference>
<dbReference type="AlphaFoldDB" id="A0A640KKW5"/>
<gene>
    <name evidence="3" type="ORF">LtaPh_2110500</name>
</gene>
<evidence type="ECO:0000313" key="3">
    <source>
        <dbReference type="EMBL" id="GET88337.1"/>
    </source>
</evidence>
<organism evidence="3 4">
    <name type="scientific">Leishmania tarentolae</name>
    <name type="common">Sauroleishmania tarentolae</name>
    <dbReference type="NCBI Taxonomy" id="5689"/>
    <lineage>
        <taxon>Eukaryota</taxon>
        <taxon>Discoba</taxon>
        <taxon>Euglenozoa</taxon>
        <taxon>Kinetoplastea</taxon>
        <taxon>Metakinetoplastina</taxon>
        <taxon>Trypanosomatida</taxon>
        <taxon>Trypanosomatidae</taxon>
        <taxon>Leishmaniinae</taxon>
        <taxon>Leishmania</taxon>
        <taxon>lizard Leishmania</taxon>
    </lineage>
</organism>
<dbReference type="VEuPathDB" id="TriTrypDB:LtaPh_2110500"/>